<keyword evidence="2" id="KW-0285">Flavoprotein</keyword>
<organism evidence="8 9">
    <name type="scientific">Aspergillus ellipticus CBS 707.79</name>
    <dbReference type="NCBI Taxonomy" id="1448320"/>
    <lineage>
        <taxon>Eukaryota</taxon>
        <taxon>Fungi</taxon>
        <taxon>Dikarya</taxon>
        <taxon>Ascomycota</taxon>
        <taxon>Pezizomycotina</taxon>
        <taxon>Eurotiomycetes</taxon>
        <taxon>Eurotiomycetidae</taxon>
        <taxon>Eurotiales</taxon>
        <taxon>Aspergillaceae</taxon>
        <taxon>Aspergillus</taxon>
        <taxon>Aspergillus subgen. Circumdati</taxon>
    </lineage>
</organism>
<accession>A0A319DKC4</accession>
<dbReference type="AlphaFoldDB" id="A0A319DKC4"/>
<evidence type="ECO:0000256" key="3">
    <source>
        <dbReference type="ARBA" id="ARBA00022827"/>
    </source>
</evidence>
<dbReference type="Gene3D" id="3.50.50.60">
    <property type="entry name" value="FAD/NAD(P)-binding domain"/>
    <property type="match status" value="1"/>
</dbReference>
<feature type="transmembrane region" description="Helical" evidence="5">
    <location>
        <begin position="190"/>
        <end position="210"/>
    </location>
</feature>
<dbReference type="PRINTS" id="PR00420">
    <property type="entry name" value="RNGMNOXGNASE"/>
</dbReference>
<evidence type="ECO:0000256" key="1">
    <source>
        <dbReference type="ARBA" id="ARBA00007992"/>
    </source>
</evidence>
<gene>
    <name evidence="8" type="ORF">BO71DRAFT_407033</name>
</gene>
<dbReference type="GO" id="GO:0071949">
    <property type="term" value="F:FAD binding"/>
    <property type="evidence" value="ECO:0007669"/>
    <property type="project" value="InterPro"/>
</dbReference>
<keyword evidence="3" id="KW-0274">FAD</keyword>
<proteinExistence type="inferred from homology"/>
<keyword evidence="5" id="KW-0472">Membrane</keyword>
<dbReference type="EMBL" id="KZ825826">
    <property type="protein sequence ID" value="PYH97264.1"/>
    <property type="molecule type" value="Genomic_DNA"/>
</dbReference>
<evidence type="ECO:0000313" key="8">
    <source>
        <dbReference type="EMBL" id="PYH97264.1"/>
    </source>
</evidence>
<feature type="domain" description="FAD-binding" evidence="7">
    <location>
        <begin position="7"/>
        <end position="172"/>
    </location>
</feature>
<evidence type="ECO:0000313" key="9">
    <source>
        <dbReference type="Proteomes" id="UP000247810"/>
    </source>
</evidence>
<evidence type="ECO:0000256" key="5">
    <source>
        <dbReference type="SAM" id="Phobius"/>
    </source>
</evidence>
<evidence type="ECO:0000259" key="7">
    <source>
        <dbReference type="Pfam" id="PF01494"/>
    </source>
</evidence>
<keyword evidence="6" id="KW-0732">Signal</keyword>
<dbReference type="SUPFAM" id="SSF51905">
    <property type="entry name" value="FAD/NAD(P)-binding domain"/>
    <property type="match status" value="1"/>
</dbReference>
<keyword evidence="9" id="KW-1185">Reference proteome</keyword>
<dbReference type="PANTHER" id="PTHR47356">
    <property type="entry name" value="FAD-DEPENDENT MONOOXYGENASE ASQG-RELATED"/>
    <property type="match status" value="1"/>
</dbReference>
<dbReference type="InterPro" id="IPR050562">
    <property type="entry name" value="FAD_mOase_fung"/>
</dbReference>
<dbReference type="Proteomes" id="UP000247810">
    <property type="component" value="Unassembled WGS sequence"/>
</dbReference>
<keyword evidence="5" id="KW-0812">Transmembrane</keyword>
<dbReference type="VEuPathDB" id="FungiDB:BO71DRAFT_407033"/>
<evidence type="ECO:0000256" key="6">
    <source>
        <dbReference type="SAM" id="SignalP"/>
    </source>
</evidence>
<feature type="chain" id="PRO_5016322520" evidence="6">
    <location>
        <begin position="22"/>
        <end position="359"/>
    </location>
</feature>
<protein>
    <submittedName>
        <fullName evidence="8">FAD/NAD(P)-binding domain-containing protein</fullName>
    </submittedName>
</protein>
<comment type="similarity">
    <text evidence="1">Belongs to the paxM FAD-dependent monooxygenase family.</text>
</comment>
<dbReference type="PANTHER" id="PTHR47356:SF2">
    <property type="entry name" value="FAD-BINDING DOMAIN-CONTAINING PROTEIN-RELATED"/>
    <property type="match status" value="1"/>
</dbReference>
<reference evidence="8 9" key="1">
    <citation type="submission" date="2018-02" db="EMBL/GenBank/DDBJ databases">
        <title>The genomes of Aspergillus section Nigri reveals drivers in fungal speciation.</title>
        <authorList>
            <consortium name="DOE Joint Genome Institute"/>
            <person name="Vesth T.C."/>
            <person name="Nybo J."/>
            <person name="Theobald S."/>
            <person name="Brandl J."/>
            <person name="Frisvad J.C."/>
            <person name="Nielsen K.F."/>
            <person name="Lyhne E.K."/>
            <person name="Kogle M.E."/>
            <person name="Kuo A."/>
            <person name="Riley R."/>
            <person name="Clum A."/>
            <person name="Nolan M."/>
            <person name="Lipzen A."/>
            <person name="Salamov A."/>
            <person name="Henrissat B."/>
            <person name="Wiebenga A."/>
            <person name="De vries R.P."/>
            <person name="Grigoriev I.V."/>
            <person name="Mortensen U.H."/>
            <person name="Andersen M.R."/>
            <person name="Baker S.E."/>
        </authorList>
    </citation>
    <scope>NUCLEOTIDE SEQUENCE [LARGE SCALE GENOMIC DNA]</scope>
    <source>
        <strain evidence="8 9">CBS 707.79</strain>
    </source>
</reference>
<dbReference type="InterPro" id="IPR036188">
    <property type="entry name" value="FAD/NAD-bd_sf"/>
</dbReference>
<feature type="transmembrane region" description="Helical" evidence="5">
    <location>
        <begin position="265"/>
        <end position="286"/>
    </location>
</feature>
<keyword evidence="4" id="KW-0560">Oxidoreductase</keyword>
<feature type="signal peptide" evidence="6">
    <location>
        <begin position="1"/>
        <end position="21"/>
    </location>
</feature>
<evidence type="ECO:0000256" key="2">
    <source>
        <dbReference type="ARBA" id="ARBA00022630"/>
    </source>
</evidence>
<keyword evidence="5" id="KW-1133">Transmembrane helix</keyword>
<dbReference type="Pfam" id="PF01494">
    <property type="entry name" value="FAD_binding_3"/>
    <property type="match status" value="1"/>
</dbReference>
<dbReference type="OrthoDB" id="10029326at2759"/>
<name>A0A319DKC4_9EURO</name>
<evidence type="ECO:0000256" key="4">
    <source>
        <dbReference type="ARBA" id="ARBA00023002"/>
    </source>
</evidence>
<dbReference type="GO" id="GO:0004497">
    <property type="term" value="F:monooxygenase activity"/>
    <property type="evidence" value="ECO:0007669"/>
    <property type="project" value="InterPro"/>
</dbReference>
<sequence>MPSHPFRVLIVGGGIAGLTLANALQHAGVDFLVLEGRSEIAPQLGASIGLAPNGSRILDQLFCYDDLEKLAEPVQSVGYHDGRGRELCPRSDGFQLFTARTTYPVCFLDRQKVLQVLADHVHDQRRILLNKKVARIEHFPHQVVVYCTDGSSYTGDLVAGADGVASRVRKEMWRIAEDAIPSTDQNGNPLLFGMASFRGIGAIMPIYYFLHYTFSPTHKFLAADSRLTDLSFTISILPLTLLFFYHPFFLAYFSPTLPLRHTGIWLWHLFPLWISLSQTLLSRTAIFPRTLSHDRLHNPTRDIQTIRLTIGSLALLSAGIYIYVALMSGFSLVEIFVPRANCDQHGRWCWDSDSSGVVV</sequence>
<dbReference type="STRING" id="1448320.A0A319DKC4"/>
<feature type="transmembrane region" description="Helical" evidence="5">
    <location>
        <begin position="230"/>
        <end position="253"/>
    </location>
</feature>
<dbReference type="InterPro" id="IPR002938">
    <property type="entry name" value="FAD-bd"/>
</dbReference>
<feature type="transmembrane region" description="Helical" evidence="5">
    <location>
        <begin position="306"/>
        <end position="326"/>
    </location>
</feature>